<protein>
    <submittedName>
        <fullName evidence="6">Manganese efflux pump</fullName>
    </submittedName>
</protein>
<dbReference type="PANTHER" id="PTHR35529">
    <property type="entry name" value="MANGANESE EFFLUX PUMP MNTP-RELATED"/>
    <property type="match status" value="1"/>
</dbReference>
<feature type="transmembrane region" description="Helical" evidence="5">
    <location>
        <begin position="127"/>
        <end position="150"/>
    </location>
</feature>
<dbReference type="Proteomes" id="UP000649151">
    <property type="component" value="Unassembled WGS sequence"/>
</dbReference>
<evidence type="ECO:0000256" key="4">
    <source>
        <dbReference type="ARBA" id="ARBA00023136"/>
    </source>
</evidence>
<accession>A0ABR7IT65</accession>
<evidence type="ECO:0000313" key="6">
    <source>
        <dbReference type="EMBL" id="MBC5788344.1"/>
    </source>
</evidence>
<reference evidence="6 7" key="1">
    <citation type="submission" date="2020-08" db="EMBL/GenBank/DDBJ databases">
        <title>Genome public.</title>
        <authorList>
            <person name="Liu C."/>
            <person name="Sun Q."/>
        </authorList>
    </citation>
    <scope>NUCLEOTIDE SEQUENCE [LARGE SCALE GENOMIC DNA]</scope>
    <source>
        <strain evidence="6 7">NSJ-27</strain>
    </source>
</reference>
<feature type="transmembrane region" description="Helical" evidence="5">
    <location>
        <begin position="37"/>
        <end position="58"/>
    </location>
</feature>
<sequence>MEQFFSIIVLCFSANIDTLILSATTAAANKKFTIQHILCIAVISTFGTWASLIVGSLFSGLLPTWLPDKIGAALLVLIGIWMLMDSILHTNQPQQTTEISFQSSIFLAIALTINNAGIGFAAGVAGLSIVIATTVTFIITILCFILGNFLGKHIAQKLLGKYSSILSALVLIGIGCYELIVSFL</sequence>
<keyword evidence="1" id="KW-1003">Cell membrane</keyword>
<name>A0ABR7IT65_9CLOT</name>
<comment type="caution">
    <text evidence="6">The sequence shown here is derived from an EMBL/GenBank/DDBJ whole genome shotgun (WGS) entry which is preliminary data.</text>
</comment>
<gene>
    <name evidence="6" type="ORF">H8Z77_10040</name>
</gene>
<proteinExistence type="predicted"/>
<keyword evidence="7" id="KW-1185">Reference proteome</keyword>
<evidence type="ECO:0000256" key="1">
    <source>
        <dbReference type="ARBA" id="ARBA00022475"/>
    </source>
</evidence>
<keyword evidence="3 5" id="KW-1133">Transmembrane helix</keyword>
<dbReference type="EMBL" id="JACOQK010000001">
    <property type="protein sequence ID" value="MBC5788344.1"/>
    <property type="molecule type" value="Genomic_DNA"/>
</dbReference>
<feature type="transmembrane region" description="Helical" evidence="5">
    <location>
        <begin position="70"/>
        <end position="88"/>
    </location>
</feature>
<feature type="transmembrane region" description="Helical" evidence="5">
    <location>
        <begin position="162"/>
        <end position="183"/>
    </location>
</feature>
<dbReference type="RefSeq" id="WP_186996915.1">
    <property type="nucleotide sequence ID" value="NZ_JACOQK010000001.1"/>
</dbReference>
<evidence type="ECO:0000256" key="2">
    <source>
        <dbReference type="ARBA" id="ARBA00022692"/>
    </source>
</evidence>
<keyword evidence="4 5" id="KW-0472">Membrane</keyword>
<keyword evidence="2 5" id="KW-0812">Transmembrane</keyword>
<evidence type="ECO:0000313" key="7">
    <source>
        <dbReference type="Proteomes" id="UP000649151"/>
    </source>
</evidence>
<feature type="transmembrane region" description="Helical" evidence="5">
    <location>
        <begin position="6"/>
        <end position="25"/>
    </location>
</feature>
<dbReference type="PANTHER" id="PTHR35529:SF2">
    <property type="entry name" value="SPORULATION PROTEIN YTAF-RELATED"/>
    <property type="match status" value="1"/>
</dbReference>
<evidence type="ECO:0000256" key="5">
    <source>
        <dbReference type="SAM" id="Phobius"/>
    </source>
</evidence>
<feature type="transmembrane region" description="Helical" evidence="5">
    <location>
        <begin position="100"/>
        <end position="121"/>
    </location>
</feature>
<evidence type="ECO:0000256" key="3">
    <source>
        <dbReference type="ARBA" id="ARBA00022989"/>
    </source>
</evidence>
<dbReference type="InterPro" id="IPR003810">
    <property type="entry name" value="Mntp/YtaF"/>
</dbReference>
<dbReference type="Pfam" id="PF02659">
    <property type="entry name" value="Mntp"/>
    <property type="match status" value="1"/>
</dbReference>
<organism evidence="6 7">
    <name type="scientific">Clostridium facile</name>
    <dbReference type="NCBI Taxonomy" id="2763035"/>
    <lineage>
        <taxon>Bacteria</taxon>
        <taxon>Bacillati</taxon>
        <taxon>Bacillota</taxon>
        <taxon>Clostridia</taxon>
        <taxon>Eubacteriales</taxon>
        <taxon>Clostridiaceae</taxon>
        <taxon>Clostridium</taxon>
    </lineage>
</organism>